<feature type="compositionally biased region" description="Polar residues" evidence="1">
    <location>
        <begin position="37"/>
        <end position="47"/>
    </location>
</feature>
<evidence type="ECO:0000313" key="3">
    <source>
        <dbReference type="Proteomes" id="UP000033774"/>
    </source>
</evidence>
<accession>A0A0F3IUG9</accession>
<reference evidence="2 3" key="1">
    <citation type="submission" date="2015-03" db="EMBL/GenBank/DDBJ databases">
        <title>Draft genome sequence of Elstera litoralis.</title>
        <authorList>
            <person name="Rahalkar M.C."/>
            <person name="Dhakephalkar P.K."/>
            <person name="Pore S.D."/>
            <person name="Arora P."/>
            <person name="Kapse N.G."/>
            <person name="Pandit P.S."/>
        </authorList>
    </citation>
    <scope>NUCLEOTIDE SEQUENCE [LARGE SCALE GENOMIC DNA]</scope>
    <source>
        <strain evidence="2 3">Dia-1</strain>
    </source>
</reference>
<dbReference type="Proteomes" id="UP000033774">
    <property type="component" value="Unassembled WGS sequence"/>
</dbReference>
<evidence type="ECO:0000256" key="1">
    <source>
        <dbReference type="SAM" id="MobiDB-lite"/>
    </source>
</evidence>
<feature type="compositionally biased region" description="Low complexity" evidence="1">
    <location>
        <begin position="25"/>
        <end position="36"/>
    </location>
</feature>
<keyword evidence="3" id="KW-1185">Reference proteome</keyword>
<protein>
    <submittedName>
        <fullName evidence="2">Uncharacterized protein</fullName>
    </submittedName>
</protein>
<proteinExistence type="predicted"/>
<feature type="region of interest" description="Disordered" evidence="1">
    <location>
        <begin position="25"/>
        <end position="50"/>
    </location>
</feature>
<dbReference type="AlphaFoldDB" id="A0A0F3IUG9"/>
<name>A0A0F3IUG9_9PROT</name>
<organism evidence="2 3">
    <name type="scientific">Elstera litoralis</name>
    <dbReference type="NCBI Taxonomy" id="552518"/>
    <lineage>
        <taxon>Bacteria</taxon>
        <taxon>Pseudomonadati</taxon>
        <taxon>Pseudomonadota</taxon>
        <taxon>Alphaproteobacteria</taxon>
        <taxon>Rhodospirillales</taxon>
        <taxon>Rhodospirillaceae</taxon>
        <taxon>Elstera</taxon>
    </lineage>
</organism>
<dbReference type="EMBL" id="LAJY01000134">
    <property type="protein sequence ID" value="KJV10188.1"/>
    <property type="molecule type" value="Genomic_DNA"/>
</dbReference>
<dbReference type="RefSeq" id="WP_045775155.1">
    <property type="nucleotide sequence ID" value="NZ_LAJY01000134.1"/>
</dbReference>
<sequence length="220" mass="23070">MSIRKLTETVQSLFSSKTDANAQASSSLIPQSSSALVDSNVTSTPTGKSFRDYVKSTTEQTGNQKLGDIAMTESYGSAFAAQIIAARTQDVTQIQTEVDKRQAAFDRDLKQVMTDNGLDATTIPTLDVNARGRITVSNYKEANALETVLNSTPGVSEALDELSTAKIALAQLKAQAAGLASNGPGFSVSFDGARAQLAAEKSITALGTNQSVAPTQKTEA</sequence>
<gene>
    <name evidence="2" type="ORF">VZ95_06615</name>
</gene>
<evidence type="ECO:0000313" key="2">
    <source>
        <dbReference type="EMBL" id="KJV10188.1"/>
    </source>
</evidence>
<dbReference type="OrthoDB" id="9832574at2"/>
<comment type="caution">
    <text evidence="2">The sequence shown here is derived from an EMBL/GenBank/DDBJ whole genome shotgun (WGS) entry which is preliminary data.</text>
</comment>